<dbReference type="SFLD" id="SFLDS00029">
    <property type="entry name" value="Radical_SAM"/>
    <property type="match status" value="1"/>
</dbReference>
<evidence type="ECO:0000256" key="2">
    <source>
        <dbReference type="ARBA" id="ARBA00022485"/>
    </source>
</evidence>
<dbReference type="GO" id="GO:0051539">
    <property type="term" value="F:4 iron, 4 sulfur cluster binding"/>
    <property type="evidence" value="ECO:0007669"/>
    <property type="project" value="UniProtKB-KW"/>
</dbReference>
<dbReference type="SFLD" id="SFLDG01064">
    <property type="entry name" value="F420__menaquinone_cofactor_bio"/>
    <property type="match status" value="1"/>
</dbReference>
<dbReference type="GO" id="GO:0044689">
    <property type="term" value="F:7,8-didemethyl-8-hydroxy-5-deazariboflavin synthase activity"/>
    <property type="evidence" value="ECO:0007669"/>
    <property type="project" value="TreeGrafter"/>
</dbReference>
<dbReference type="GO" id="GO:0016765">
    <property type="term" value="F:transferase activity, transferring alkyl or aryl (other than methyl) groups"/>
    <property type="evidence" value="ECO:0007669"/>
    <property type="project" value="InterPro"/>
</dbReference>
<evidence type="ECO:0000256" key="4">
    <source>
        <dbReference type="ARBA" id="ARBA00022723"/>
    </source>
</evidence>
<dbReference type="PROSITE" id="PS51918">
    <property type="entry name" value="RADICAL_SAM"/>
    <property type="match status" value="1"/>
</dbReference>
<evidence type="ECO:0000256" key="6">
    <source>
        <dbReference type="ARBA" id="ARBA00023014"/>
    </source>
</evidence>
<keyword evidence="3" id="KW-0949">S-adenosyl-L-methionine</keyword>
<dbReference type="InterPro" id="IPR034405">
    <property type="entry name" value="F420"/>
</dbReference>
<evidence type="ECO:0000313" key="8">
    <source>
        <dbReference type="EMBL" id="SVD39001.1"/>
    </source>
</evidence>
<keyword evidence="5" id="KW-0408">Iron</keyword>
<dbReference type="PANTHER" id="PTHR43076:SF1">
    <property type="entry name" value="LIPOYL SYNTHASE 2"/>
    <property type="match status" value="1"/>
</dbReference>
<dbReference type="PANTHER" id="PTHR43076">
    <property type="entry name" value="FO SYNTHASE (COFH)"/>
    <property type="match status" value="1"/>
</dbReference>
<dbReference type="CDD" id="cd01335">
    <property type="entry name" value="Radical_SAM"/>
    <property type="match status" value="1"/>
</dbReference>
<dbReference type="AlphaFoldDB" id="A0A382UZA1"/>
<feature type="non-terminal residue" evidence="8">
    <location>
        <position position="289"/>
    </location>
</feature>
<comment type="cofactor">
    <cofactor evidence="1">
        <name>[4Fe-4S] cluster</name>
        <dbReference type="ChEBI" id="CHEBI:49883"/>
    </cofactor>
</comment>
<protein>
    <recommendedName>
        <fullName evidence="7">Radical SAM core domain-containing protein</fullName>
    </recommendedName>
</protein>
<accession>A0A382UZA1</accession>
<sequence>ARINSWSPGMGIILPEITKYRSIITKSGISKEIEKLLTRSKTNPEWSENDIERLLCARGVDLEAVCVAADDLRKKVNGDVVTYAINRNINYTNICTFRCGFCAFSKGKMSDNLRGKPYDLNMLEIVRRTKEAWERGATEVCLQGGIHPNYTGQTYLDICKEIKTAVPEMHIHAFSPLEVWQGAKTLRLTVAEFLHRLHDAGLDTLPGTAAEVLDDEIRKIICPDKLNTEQWLSVMRDAHNQGFRTTATLMYGHVERPLHIARHFLKLRALQSQTGGFTEFVPLPFVHME</sequence>
<dbReference type="InterPro" id="IPR013785">
    <property type="entry name" value="Aldolase_TIM"/>
</dbReference>
<proteinExistence type="predicted"/>
<dbReference type="SUPFAM" id="SSF102114">
    <property type="entry name" value="Radical SAM enzymes"/>
    <property type="match status" value="1"/>
</dbReference>
<keyword evidence="4" id="KW-0479">Metal-binding</keyword>
<reference evidence="8" key="1">
    <citation type="submission" date="2018-05" db="EMBL/GenBank/DDBJ databases">
        <authorList>
            <person name="Lanie J.A."/>
            <person name="Ng W.-L."/>
            <person name="Kazmierczak K.M."/>
            <person name="Andrzejewski T.M."/>
            <person name="Davidsen T.M."/>
            <person name="Wayne K.J."/>
            <person name="Tettelin H."/>
            <person name="Glass J.I."/>
            <person name="Rusch D."/>
            <person name="Podicherti R."/>
            <person name="Tsui H.-C.T."/>
            <person name="Winkler M.E."/>
        </authorList>
    </citation>
    <scope>NUCLEOTIDE SEQUENCE</scope>
</reference>
<gene>
    <name evidence="8" type="ORF">METZ01_LOCUS391855</name>
</gene>
<dbReference type="NCBIfam" id="TIGR00423">
    <property type="entry name" value="CofH family radical SAM protein"/>
    <property type="match status" value="1"/>
</dbReference>
<feature type="domain" description="Radical SAM core" evidence="7">
    <location>
        <begin position="81"/>
        <end position="289"/>
    </location>
</feature>
<dbReference type="InterPro" id="IPR058240">
    <property type="entry name" value="rSAM_sf"/>
</dbReference>
<feature type="non-terminal residue" evidence="8">
    <location>
        <position position="1"/>
    </location>
</feature>
<dbReference type="InterPro" id="IPR007197">
    <property type="entry name" value="rSAM"/>
</dbReference>
<organism evidence="8">
    <name type="scientific">marine metagenome</name>
    <dbReference type="NCBI Taxonomy" id="408172"/>
    <lineage>
        <taxon>unclassified sequences</taxon>
        <taxon>metagenomes</taxon>
        <taxon>ecological metagenomes</taxon>
    </lineage>
</organism>
<evidence type="ECO:0000256" key="1">
    <source>
        <dbReference type="ARBA" id="ARBA00001966"/>
    </source>
</evidence>
<dbReference type="InterPro" id="IPR020050">
    <property type="entry name" value="FO_synthase_su2"/>
</dbReference>
<evidence type="ECO:0000256" key="5">
    <source>
        <dbReference type="ARBA" id="ARBA00023004"/>
    </source>
</evidence>
<dbReference type="Gene3D" id="3.20.20.70">
    <property type="entry name" value="Aldolase class I"/>
    <property type="match status" value="1"/>
</dbReference>
<dbReference type="EMBL" id="UINC01147592">
    <property type="protein sequence ID" value="SVD39001.1"/>
    <property type="molecule type" value="Genomic_DNA"/>
</dbReference>
<evidence type="ECO:0000259" key="7">
    <source>
        <dbReference type="PROSITE" id="PS51918"/>
    </source>
</evidence>
<dbReference type="GO" id="GO:0046872">
    <property type="term" value="F:metal ion binding"/>
    <property type="evidence" value="ECO:0007669"/>
    <property type="project" value="UniProtKB-KW"/>
</dbReference>
<evidence type="ECO:0000256" key="3">
    <source>
        <dbReference type="ARBA" id="ARBA00022691"/>
    </source>
</evidence>
<name>A0A382UZA1_9ZZZZ</name>
<keyword evidence="2" id="KW-0004">4Fe-4S</keyword>
<dbReference type="Pfam" id="PF04055">
    <property type="entry name" value="Radical_SAM"/>
    <property type="match status" value="1"/>
</dbReference>
<keyword evidence="6" id="KW-0411">Iron-sulfur</keyword>
<dbReference type="SFLD" id="SFLDG01389">
    <property type="entry name" value="menaquinone_synthsis_involved"/>
    <property type="match status" value="1"/>
</dbReference>